<reference evidence="2" key="1">
    <citation type="submission" date="2019-10" db="EMBL/GenBank/DDBJ databases">
        <authorList>
            <person name="Paulsen S."/>
        </authorList>
    </citation>
    <scope>NUCLEOTIDE SEQUENCE</scope>
    <source>
        <strain evidence="2">LMG 19692</strain>
    </source>
</reference>
<sequence length="181" mass="19377">MKHLKIFAVIISVLIFSGCAAHIQETSKTANRAVGKTPQSVFLDITPSHSVSKSKSLSNSINELKALIAKDFNGSIVESGSAAQAPLSVEITIEHFRYVSGFGRFMVGVMAGDAELKLNVKLINTDTNEVVGESILDTRSEFIEGIFGATTSRQLEAVSKKVVSMIGTVEREGKTDNTANS</sequence>
<dbReference type="PROSITE" id="PS51257">
    <property type="entry name" value="PROKAR_LIPOPROTEIN"/>
    <property type="match status" value="1"/>
</dbReference>
<name>A0A8I2GYJ1_9GAMM</name>
<evidence type="ECO:0000313" key="2">
    <source>
        <dbReference type="EMBL" id="NLR21027.1"/>
    </source>
</evidence>
<organism evidence="2 4">
    <name type="scientific">Pseudoalteromonas maricaloris</name>
    <dbReference type="NCBI Taxonomy" id="184924"/>
    <lineage>
        <taxon>Bacteria</taxon>
        <taxon>Pseudomonadati</taxon>
        <taxon>Pseudomonadota</taxon>
        <taxon>Gammaproteobacteria</taxon>
        <taxon>Alteromonadales</taxon>
        <taxon>Pseudoalteromonadaceae</taxon>
        <taxon>Pseudoalteromonas</taxon>
    </lineage>
</organism>
<dbReference type="Proteomes" id="UP001304419">
    <property type="component" value="Chromosome 2"/>
</dbReference>
<evidence type="ECO:0000313" key="3">
    <source>
        <dbReference type="EMBL" id="WOX30734.1"/>
    </source>
</evidence>
<evidence type="ECO:0000256" key="1">
    <source>
        <dbReference type="SAM" id="SignalP"/>
    </source>
</evidence>
<dbReference type="EMBL" id="WEIA01000003">
    <property type="protein sequence ID" value="NLR21027.1"/>
    <property type="molecule type" value="Genomic_DNA"/>
</dbReference>
<proteinExistence type="predicted"/>
<reference evidence="3 5" key="2">
    <citation type="submission" date="2023-10" db="EMBL/GenBank/DDBJ databases">
        <title>To unveil natural product biosynthetic capacity in Pseudoalteromonas.</title>
        <authorList>
            <person name="Wang J."/>
        </authorList>
    </citation>
    <scope>NUCLEOTIDE SEQUENCE [LARGE SCALE GENOMIC DNA]</scope>
    <source>
        <strain evidence="3 5">DSM 15914</strain>
    </source>
</reference>
<dbReference type="RefSeq" id="WP_193521694.1">
    <property type="nucleotide sequence ID" value="NZ_CBCSDF010000004.1"/>
</dbReference>
<dbReference type="InterPro" id="IPR025522">
    <property type="entry name" value="DUF4410"/>
</dbReference>
<evidence type="ECO:0000313" key="5">
    <source>
        <dbReference type="Proteomes" id="UP001304419"/>
    </source>
</evidence>
<protein>
    <submittedName>
        <fullName evidence="2">DUF4410 domain-containing protein</fullName>
    </submittedName>
</protein>
<keyword evidence="1" id="KW-0732">Signal</keyword>
<accession>A0A8I2GYJ1</accession>
<dbReference type="Pfam" id="PF14366">
    <property type="entry name" value="DUF4410"/>
    <property type="match status" value="1"/>
</dbReference>
<evidence type="ECO:0000313" key="4">
    <source>
        <dbReference type="Proteomes" id="UP000646877"/>
    </source>
</evidence>
<gene>
    <name evidence="2" type="ORF">F9Y85_06800</name>
    <name evidence="3" type="ORF">R5H13_22920</name>
</gene>
<feature type="signal peptide" evidence="1">
    <location>
        <begin position="1"/>
        <end position="23"/>
    </location>
</feature>
<dbReference type="Proteomes" id="UP000646877">
    <property type="component" value="Unassembled WGS sequence"/>
</dbReference>
<keyword evidence="5" id="KW-1185">Reference proteome</keyword>
<dbReference type="EMBL" id="CP137579">
    <property type="protein sequence ID" value="WOX30734.1"/>
    <property type="molecule type" value="Genomic_DNA"/>
</dbReference>
<feature type="chain" id="PRO_5034554947" evidence="1">
    <location>
        <begin position="24"/>
        <end position="181"/>
    </location>
</feature>
<dbReference type="AlphaFoldDB" id="A0A8I2GYJ1"/>